<feature type="repeat" description="FG-GAP" evidence="12">
    <location>
        <begin position="354"/>
        <end position="410"/>
    </location>
</feature>
<gene>
    <name evidence="17" type="ORF">PYX00_010251</name>
</gene>
<dbReference type="Pfam" id="PF08441">
    <property type="entry name" value="Integrin_A_Ig_1"/>
    <property type="match status" value="1"/>
</dbReference>
<dbReference type="GO" id="GO:0008305">
    <property type="term" value="C:integrin complex"/>
    <property type="evidence" value="ECO:0007669"/>
    <property type="project" value="InterPro"/>
</dbReference>
<evidence type="ECO:0000259" key="16">
    <source>
        <dbReference type="Pfam" id="PF20806"/>
    </source>
</evidence>
<evidence type="ECO:0008006" key="18">
    <source>
        <dbReference type="Google" id="ProtNLM"/>
    </source>
</evidence>
<evidence type="ECO:0000256" key="10">
    <source>
        <dbReference type="ARBA" id="ARBA00023170"/>
    </source>
</evidence>
<accession>A0AAW2HEU2</accession>
<evidence type="ECO:0000259" key="15">
    <source>
        <dbReference type="Pfam" id="PF20805"/>
    </source>
</evidence>
<comment type="caution">
    <text evidence="17">The sequence shown here is derived from an EMBL/GenBank/DDBJ whole genome shotgun (WGS) entry which is preliminary data.</text>
</comment>
<evidence type="ECO:0000256" key="2">
    <source>
        <dbReference type="ARBA" id="ARBA00008054"/>
    </source>
</evidence>
<dbReference type="Gene3D" id="2.60.40.1530">
    <property type="entry name" value="ntegrin, alpha v. Chain A, domain 4"/>
    <property type="match status" value="1"/>
</dbReference>
<dbReference type="AlphaFoldDB" id="A0AAW2HEU2"/>
<dbReference type="SUPFAM" id="SSF69179">
    <property type="entry name" value="Integrin domains"/>
    <property type="match status" value="3"/>
</dbReference>
<evidence type="ECO:0000256" key="11">
    <source>
        <dbReference type="ARBA" id="ARBA00023180"/>
    </source>
</evidence>
<dbReference type="InterPro" id="IPR048286">
    <property type="entry name" value="Integrin_alpha_Ig-like_3"/>
</dbReference>
<evidence type="ECO:0000256" key="5">
    <source>
        <dbReference type="ARBA" id="ARBA00022737"/>
    </source>
</evidence>
<evidence type="ECO:0000256" key="6">
    <source>
        <dbReference type="ARBA" id="ARBA00022889"/>
    </source>
</evidence>
<keyword evidence="11" id="KW-0325">Glycoprotein</keyword>
<keyword evidence="3 13" id="KW-0812">Transmembrane</keyword>
<dbReference type="InterPro" id="IPR013649">
    <property type="entry name" value="Integrin_alpha_Ig-like_1"/>
</dbReference>
<dbReference type="GO" id="GO:0007160">
    <property type="term" value="P:cell-matrix adhesion"/>
    <property type="evidence" value="ECO:0007669"/>
    <property type="project" value="TreeGrafter"/>
</dbReference>
<keyword evidence="6 13" id="KW-0130">Cell adhesion</keyword>
<feature type="repeat" description="FG-GAP" evidence="12">
    <location>
        <begin position="414"/>
        <end position="476"/>
    </location>
</feature>
<dbReference type="SUPFAM" id="SSF69318">
    <property type="entry name" value="Integrin alpha N-terminal domain"/>
    <property type="match status" value="1"/>
</dbReference>
<dbReference type="Gene3D" id="2.60.40.1510">
    <property type="entry name" value="ntegrin, alpha v. Chain A, domain 3"/>
    <property type="match status" value="1"/>
</dbReference>
<evidence type="ECO:0000256" key="13">
    <source>
        <dbReference type="RuleBase" id="RU003762"/>
    </source>
</evidence>
<evidence type="ECO:0000313" key="17">
    <source>
        <dbReference type="EMBL" id="KAL0268224.1"/>
    </source>
</evidence>
<dbReference type="InterPro" id="IPR028994">
    <property type="entry name" value="Integrin_alpha_N"/>
</dbReference>
<evidence type="ECO:0000256" key="12">
    <source>
        <dbReference type="PROSITE-ProRule" id="PRU00803"/>
    </source>
</evidence>
<dbReference type="InterPro" id="IPR013517">
    <property type="entry name" value="FG-GAP"/>
</dbReference>
<dbReference type="GO" id="GO:0048513">
    <property type="term" value="P:animal organ development"/>
    <property type="evidence" value="ECO:0007669"/>
    <property type="project" value="UniProtKB-ARBA"/>
</dbReference>
<dbReference type="GO" id="GO:0007157">
    <property type="term" value="P:heterophilic cell-cell adhesion via plasma membrane cell adhesion molecules"/>
    <property type="evidence" value="ECO:0007669"/>
    <property type="project" value="UniProtKB-ARBA"/>
</dbReference>
<keyword evidence="10 13" id="KW-0675">Receptor</keyword>
<feature type="domain" description="Integrin alpha third immunoglobulin-like" evidence="16">
    <location>
        <begin position="779"/>
        <end position="996"/>
    </location>
</feature>
<keyword evidence="7 13" id="KW-1133">Transmembrane helix</keyword>
<dbReference type="Pfam" id="PF20806">
    <property type="entry name" value="Integrin_A_Ig_3"/>
    <property type="match status" value="1"/>
</dbReference>
<evidence type="ECO:0000256" key="9">
    <source>
        <dbReference type="ARBA" id="ARBA00023136"/>
    </source>
</evidence>
<dbReference type="InterPro" id="IPR032695">
    <property type="entry name" value="Integrin_dom_sf"/>
</dbReference>
<comment type="similarity">
    <text evidence="2 13">Belongs to the integrin alpha chain family.</text>
</comment>
<dbReference type="PRINTS" id="PR01185">
    <property type="entry name" value="INTEGRINA"/>
</dbReference>
<evidence type="ECO:0000256" key="1">
    <source>
        <dbReference type="ARBA" id="ARBA00004479"/>
    </source>
</evidence>
<dbReference type="InterPro" id="IPR018184">
    <property type="entry name" value="Integrin_alpha_C_CS"/>
</dbReference>
<feature type="domain" description="Integrin alpha first immunoglubulin-like" evidence="14">
    <location>
        <begin position="461"/>
        <end position="621"/>
    </location>
</feature>
<comment type="subcellular location">
    <subcellularLocation>
        <location evidence="1 13">Membrane</location>
        <topology evidence="1 13">Single-pass type I membrane protein</topology>
    </subcellularLocation>
</comment>
<dbReference type="Pfam" id="PF20805">
    <property type="entry name" value="Integrin_A_Ig_2"/>
    <property type="match status" value="1"/>
</dbReference>
<name>A0AAW2HEU2_9NEOP</name>
<feature type="repeat" description="FG-GAP" evidence="12">
    <location>
        <begin position="24"/>
        <end position="92"/>
    </location>
</feature>
<feature type="transmembrane region" description="Helical" evidence="13">
    <location>
        <begin position="1029"/>
        <end position="1053"/>
    </location>
</feature>
<protein>
    <recommendedName>
        <fullName evidence="18">Integrin alpha-2 domain-containing protein</fullName>
    </recommendedName>
</protein>
<keyword evidence="8 13" id="KW-0401">Integrin</keyword>
<dbReference type="InterPro" id="IPR048285">
    <property type="entry name" value="Integrin_alpha_Ig-like_2"/>
</dbReference>
<dbReference type="SMART" id="SM00191">
    <property type="entry name" value="Int_alpha"/>
    <property type="match status" value="5"/>
</dbReference>
<dbReference type="InterPro" id="IPR013519">
    <property type="entry name" value="Int_alpha_beta-p"/>
</dbReference>
<feature type="repeat" description="FG-GAP" evidence="12">
    <location>
        <begin position="294"/>
        <end position="353"/>
    </location>
</feature>
<dbReference type="EMBL" id="JARGDH010000005">
    <property type="protein sequence ID" value="KAL0268224.1"/>
    <property type="molecule type" value="Genomic_DNA"/>
</dbReference>
<dbReference type="GO" id="GO:0033627">
    <property type="term" value="P:cell adhesion mediated by integrin"/>
    <property type="evidence" value="ECO:0007669"/>
    <property type="project" value="TreeGrafter"/>
</dbReference>
<proteinExistence type="inferred from homology"/>
<keyword evidence="5" id="KW-0677">Repeat</keyword>
<sequence length="1077" mass="120742">MKCWVPFVIVPFNIVLVIGFNLETRIPVVKRGKPDSYFGFSVAEHQSVDDVTKTIREIWLLVGAPLGENLQPKTNHSGALWKCPITTRTDDCEQVITDGQRVIESKELYPPLEDEIKDGQWMGVTVKSQKPGGKVLVCAHRYTRKGIDFRWGQGLCYTLTQYLDYEETWEPCKGRPVDRAHEDYGYCQAGTSGILLDDDTALIGTPGVYTWRGTVFVMSFFENYLRRDKTQYHGPHLEHTSPVDKYSYLGMSVVGAPFLDSEMSYAAGAPRANGTGQVVIFSKTNKNPREAIMVTRLIIPGEQFASSFGYEISTADVNGDRLPELLVGAPFYFEKESGGAVYVYYNTPNRCLTCSPPQKLTGKLESRFGFAITSLGDLNKDGYDDIAIGAPYEDTGVVYIYLGSANGLIKEPSQVIKASQIVGEPKTFGYSLSGKVDMDGNGYPDLLVGAYEADTVVLLRARPIIDITTEVMPAEHLKNIDPTKKGCARDRHSESTCFHFQTCCNVMNTASNELTVLHKIEAETFQPGRKFSRVWFGSDNVTRPSVSSRRVVLTRSSSGALVHCQEHIVYLKENTRDIQSPIKMKLSYTLDQRDPPKPAPGHPLPNIDDYPILNQQEAAKILLVTFQKDCGSDDICQSQLIMESFLDLPRESLNNYWTFMLGATDDIPINVTVRNDGESAYETQLFISHPASVPYNRIESQSKLVSCQSFNKTMVSCNIGNPLKTDSSVSFQVKFDSKQLSDSETRLEFITFVNSTSHEEEPQGPRRLTAEIVKKAEISLKGSARPEQVFYGGKVRGESAMIFKDDIGSRVVHTFQAYNAGPGRLRDIEVHIKWPFQVANNKPQGKWLLYLDDSPTVEAIGGGQCHIRSEDINPLHLEQRPGLYETATTEHTVRDDYNSSYVEQLPLKNSRRRRDEEMVLRPERIIDSEGRRHTIINMNCINGTAKCLRFKCVIFNLQKNHEATIRVNARLWNSTLVEDYPHVDYIMISSYAELVLTGGAVRQNTSDDFAHATTWAYPESLEGVESEGVPLWIVIVAACAGILLLLLIVLLLWKLGFFNRRRPDPTLSGNLQKANQD</sequence>
<evidence type="ECO:0000256" key="3">
    <source>
        <dbReference type="ARBA" id="ARBA00022692"/>
    </source>
</evidence>
<reference evidence="17" key="1">
    <citation type="journal article" date="2024" name="Gigascience">
        <title>Chromosome-level genome of the poultry shaft louse Menopon gallinae provides insight into the host-switching and adaptive evolution of parasitic lice.</title>
        <authorList>
            <person name="Xu Y."/>
            <person name="Ma L."/>
            <person name="Liu S."/>
            <person name="Liang Y."/>
            <person name="Liu Q."/>
            <person name="He Z."/>
            <person name="Tian L."/>
            <person name="Duan Y."/>
            <person name="Cai W."/>
            <person name="Li H."/>
            <person name="Song F."/>
        </authorList>
    </citation>
    <scope>NUCLEOTIDE SEQUENCE</scope>
    <source>
        <strain evidence="17">Cailab_2023a</strain>
    </source>
</reference>
<evidence type="ECO:0000259" key="14">
    <source>
        <dbReference type="Pfam" id="PF08441"/>
    </source>
</evidence>
<evidence type="ECO:0000256" key="8">
    <source>
        <dbReference type="ARBA" id="ARBA00023037"/>
    </source>
</evidence>
<dbReference type="PROSITE" id="PS51470">
    <property type="entry name" value="FG_GAP"/>
    <property type="match status" value="4"/>
</dbReference>
<evidence type="ECO:0000256" key="7">
    <source>
        <dbReference type="ARBA" id="ARBA00022989"/>
    </source>
</evidence>
<dbReference type="GO" id="GO:0007229">
    <property type="term" value="P:integrin-mediated signaling pathway"/>
    <property type="evidence" value="ECO:0007669"/>
    <property type="project" value="UniProtKB-KW"/>
</dbReference>
<evidence type="ECO:0000256" key="4">
    <source>
        <dbReference type="ARBA" id="ARBA00022729"/>
    </source>
</evidence>
<dbReference type="Gene3D" id="2.60.40.1460">
    <property type="entry name" value="Integrin domains. Chain A, domain 2"/>
    <property type="match status" value="1"/>
</dbReference>
<dbReference type="Gene3D" id="2.130.10.130">
    <property type="entry name" value="Integrin alpha, N-terminal"/>
    <property type="match status" value="1"/>
</dbReference>
<dbReference type="GO" id="GO:0009897">
    <property type="term" value="C:external side of plasma membrane"/>
    <property type="evidence" value="ECO:0007669"/>
    <property type="project" value="TreeGrafter"/>
</dbReference>
<dbReference type="PROSITE" id="PS00242">
    <property type="entry name" value="INTEGRIN_ALPHA"/>
    <property type="match status" value="1"/>
</dbReference>
<dbReference type="PANTHER" id="PTHR23220">
    <property type="entry name" value="INTEGRIN ALPHA"/>
    <property type="match status" value="1"/>
</dbReference>
<dbReference type="InterPro" id="IPR000413">
    <property type="entry name" value="Integrin_alpha"/>
</dbReference>
<keyword evidence="9 13" id="KW-0472">Membrane</keyword>
<feature type="domain" description="Integrin alpha second immunoglobulin-like" evidence="15">
    <location>
        <begin position="630"/>
        <end position="767"/>
    </location>
</feature>
<keyword evidence="4" id="KW-0732">Signal</keyword>
<dbReference type="PANTHER" id="PTHR23220:SF122">
    <property type="entry name" value="INTEGRIN ALPHA-PS1"/>
    <property type="match status" value="1"/>
</dbReference>
<dbReference type="GO" id="GO:0005178">
    <property type="term" value="F:integrin binding"/>
    <property type="evidence" value="ECO:0007669"/>
    <property type="project" value="TreeGrafter"/>
</dbReference>
<dbReference type="Pfam" id="PF01839">
    <property type="entry name" value="FG-GAP"/>
    <property type="match status" value="2"/>
</dbReference>
<organism evidence="17">
    <name type="scientific">Menopon gallinae</name>
    <name type="common">poultry shaft louse</name>
    <dbReference type="NCBI Taxonomy" id="328185"/>
    <lineage>
        <taxon>Eukaryota</taxon>
        <taxon>Metazoa</taxon>
        <taxon>Ecdysozoa</taxon>
        <taxon>Arthropoda</taxon>
        <taxon>Hexapoda</taxon>
        <taxon>Insecta</taxon>
        <taxon>Pterygota</taxon>
        <taxon>Neoptera</taxon>
        <taxon>Paraneoptera</taxon>
        <taxon>Psocodea</taxon>
        <taxon>Troctomorpha</taxon>
        <taxon>Phthiraptera</taxon>
        <taxon>Amblycera</taxon>
        <taxon>Menoponidae</taxon>
        <taxon>Menopon</taxon>
    </lineage>
</organism>
<dbReference type="Gene3D" id="1.20.5.930">
    <property type="entry name" value="Bicelle-embedded integrin alpha(iib) transmembrane segment"/>
    <property type="match status" value="1"/>
</dbReference>